<dbReference type="InterPro" id="IPR002078">
    <property type="entry name" value="Sigma_54_int"/>
</dbReference>
<proteinExistence type="predicted"/>
<evidence type="ECO:0000313" key="4">
    <source>
        <dbReference type="EMBL" id="XFO67491.1"/>
    </source>
</evidence>
<dbReference type="InterPro" id="IPR003593">
    <property type="entry name" value="AAA+_ATPase"/>
</dbReference>
<dbReference type="Gene3D" id="1.10.8.60">
    <property type="match status" value="1"/>
</dbReference>
<dbReference type="EMBL" id="CP155573">
    <property type="protein sequence ID" value="XFO67491.1"/>
    <property type="molecule type" value="Genomic_DNA"/>
</dbReference>
<reference evidence="4" key="1">
    <citation type="submission" date="2024-05" db="EMBL/GenBank/DDBJ databases">
        <title>Isolation and characterization of Sporomusa carbonis sp. nov., a carboxydotrophic hydrogenogen in the genus of Sporomusa isolated from a charcoal burning pile.</title>
        <authorList>
            <person name="Boeer T."/>
            <person name="Rosenbaum F."/>
            <person name="Eysell L."/>
            <person name="Mueller V."/>
            <person name="Daniel R."/>
            <person name="Poehlein A."/>
        </authorList>
    </citation>
    <scope>NUCLEOTIDE SEQUENCE [LARGE SCALE GENOMIC DNA]</scope>
    <source>
        <strain evidence="4">DSM 10669</strain>
    </source>
</reference>
<organism evidence="4 5">
    <name type="scientific">Sporomusa silvacetica DSM 10669</name>
    <dbReference type="NCBI Taxonomy" id="1123289"/>
    <lineage>
        <taxon>Bacteria</taxon>
        <taxon>Bacillati</taxon>
        <taxon>Bacillota</taxon>
        <taxon>Negativicutes</taxon>
        <taxon>Selenomonadales</taxon>
        <taxon>Sporomusaceae</taxon>
        <taxon>Sporomusa</taxon>
    </lineage>
</organism>
<dbReference type="InterPro" id="IPR009057">
    <property type="entry name" value="Homeodomain-like_sf"/>
</dbReference>
<dbReference type="Pfam" id="PF25601">
    <property type="entry name" value="AAA_lid_14"/>
    <property type="match status" value="1"/>
</dbReference>
<dbReference type="SUPFAM" id="SSF52540">
    <property type="entry name" value="P-loop containing nucleoside triphosphate hydrolases"/>
    <property type="match status" value="1"/>
</dbReference>
<keyword evidence="2" id="KW-0067">ATP-binding</keyword>
<evidence type="ECO:0000256" key="1">
    <source>
        <dbReference type="ARBA" id="ARBA00022741"/>
    </source>
</evidence>
<dbReference type="InterPro" id="IPR029016">
    <property type="entry name" value="GAF-like_dom_sf"/>
</dbReference>
<accession>A0ABZ3IP86</accession>
<feature type="domain" description="Sigma-54 factor interaction" evidence="3">
    <location>
        <begin position="354"/>
        <end position="584"/>
    </location>
</feature>
<dbReference type="RefSeq" id="WP_094604247.1">
    <property type="nucleotide sequence ID" value="NZ_CP155573.1"/>
</dbReference>
<evidence type="ECO:0000313" key="5">
    <source>
        <dbReference type="Proteomes" id="UP000216752"/>
    </source>
</evidence>
<dbReference type="Pfam" id="PF00158">
    <property type="entry name" value="Sigma54_activat"/>
    <property type="match status" value="1"/>
</dbReference>
<protein>
    <submittedName>
        <fullName evidence="4">Anaerobic nitric oxide reductase transcription regulator NorR</fullName>
    </submittedName>
</protein>
<dbReference type="PANTHER" id="PTHR32071">
    <property type="entry name" value="TRANSCRIPTIONAL REGULATORY PROTEIN"/>
    <property type="match status" value="1"/>
</dbReference>
<dbReference type="InterPro" id="IPR027417">
    <property type="entry name" value="P-loop_NTPase"/>
</dbReference>
<gene>
    <name evidence="4" type="primary">norR_8</name>
    <name evidence="4" type="ORF">SPSIL_036900</name>
</gene>
<evidence type="ECO:0000256" key="2">
    <source>
        <dbReference type="ARBA" id="ARBA00022840"/>
    </source>
</evidence>
<keyword evidence="5" id="KW-1185">Reference proteome</keyword>
<sequence>MGKIIDQFQDNLDALLKTGIAKEKFNRQSLNKISNEWKKLINGQRIDRTVVSDLIYNSWKRCQENAVDPYHQNEEFFTKEQVEKLVKNNEMLIRKFGTIIQDVQRIARKKGLTVQLFNDEAKNVQLIALASIHSQDKVALLTDVSEKALGTNAICLALRENRPVQTLGPEHYNYNLHDVFCSAAPLHDSKGNKIGVINIASYNYRQSTDNFILVNFLAKLLDNISLILDTMDELESYHFAINETFSYLSQGMLYVDHEDEIKYFNKKVTELFAADSTRIKERISDFLALLKEYNDDIQNEIIEMEIGGIRKHLIVTVKKFVRPNAMQHEKIIIVEERKSSDSHFEAALYTFDNIIGQNEKVLEAKHLANKVAKSNSSILIFGDNGTGKEVFAQAIHNASSRKSRPFVAINCGAIPHELVESELFGYEAGAFTGAVKGGRKGKLEIASGGTLFLDEIESMPLNMQVKLLRALSSKKICRVGGEREIPIDVRIISATKKDLLKEADIGNFRDDLYYRISTVTITLPALRECIDDIPLLTNHFIAKYAQELRLSKISVNPAFYDALSQYAWRGNVRELSNVIERSLLMLDDEKELNLKHLPEKVVNSYNYKSVKSKLAVINTQKTGSDNLMKLSEEIIIELLLKEENGTLSKVAERMGVCRQTLYNKISNSEKLKSKISKKDGILLRKFNKNVT</sequence>
<name>A0ABZ3IP86_9FIRM</name>
<keyword evidence="1" id="KW-0547">Nucleotide-binding</keyword>
<dbReference type="CDD" id="cd00009">
    <property type="entry name" value="AAA"/>
    <property type="match status" value="1"/>
</dbReference>
<dbReference type="Gene3D" id="3.30.450.40">
    <property type="match status" value="1"/>
</dbReference>
<dbReference type="InterPro" id="IPR058031">
    <property type="entry name" value="AAA_lid_NorR"/>
</dbReference>
<dbReference type="PANTHER" id="PTHR32071:SF57">
    <property type="entry name" value="C4-DICARBOXYLATE TRANSPORT TRANSCRIPTIONAL REGULATORY PROTEIN DCTD"/>
    <property type="match status" value="1"/>
</dbReference>
<dbReference type="Gene3D" id="1.10.10.60">
    <property type="entry name" value="Homeodomain-like"/>
    <property type="match status" value="1"/>
</dbReference>
<dbReference type="Proteomes" id="UP000216752">
    <property type="component" value="Chromosome"/>
</dbReference>
<dbReference type="PROSITE" id="PS00676">
    <property type="entry name" value="SIGMA54_INTERACT_2"/>
    <property type="match status" value="1"/>
</dbReference>
<dbReference type="Gene3D" id="3.40.50.300">
    <property type="entry name" value="P-loop containing nucleotide triphosphate hydrolases"/>
    <property type="match status" value="1"/>
</dbReference>
<dbReference type="SMART" id="SM00382">
    <property type="entry name" value="AAA"/>
    <property type="match status" value="1"/>
</dbReference>
<evidence type="ECO:0000259" key="3">
    <source>
        <dbReference type="PROSITE" id="PS50045"/>
    </source>
</evidence>
<dbReference type="SUPFAM" id="SSF46689">
    <property type="entry name" value="Homeodomain-like"/>
    <property type="match status" value="1"/>
</dbReference>
<dbReference type="PROSITE" id="PS50045">
    <property type="entry name" value="SIGMA54_INTERACT_4"/>
    <property type="match status" value="1"/>
</dbReference>
<dbReference type="InterPro" id="IPR025943">
    <property type="entry name" value="Sigma_54_int_dom_ATP-bd_2"/>
</dbReference>